<sequence length="103" mass="11964">MAEVPQQVIPRTLSLDPVSLSKLPSMEFLLDAGRSVLEASLLWKKGRSSPNAEVFHHRRDNTRKSETWLCRVSQFRTEDVRFEALWERLGRNKLENEKRGDQG</sequence>
<reference evidence="1" key="1">
    <citation type="submission" date="2022-07" db="EMBL/GenBank/DDBJ databases">
        <title>The genome of Lyophyllum shimeji provides insight into the initial evolution of ectomycorrhizal fungal genome.</title>
        <authorList>
            <person name="Kobayashi Y."/>
            <person name="Shibata T."/>
            <person name="Hirakawa H."/>
            <person name="Shigenobu S."/>
            <person name="Nishiyama T."/>
            <person name="Yamada A."/>
            <person name="Hasebe M."/>
            <person name="Kawaguchi M."/>
        </authorList>
    </citation>
    <scope>NUCLEOTIDE SEQUENCE</scope>
    <source>
        <strain evidence="1">AT787</strain>
    </source>
</reference>
<dbReference type="EMBL" id="BRPK01000012">
    <property type="protein sequence ID" value="GLB42738.1"/>
    <property type="molecule type" value="Genomic_DNA"/>
</dbReference>
<keyword evidence="2" id="KW-1185">Reference proteome</keyword>
<proteinExistence type="predicted"/>
<evidence type="ECO:0000313" key="1">
    <source>
        <dbReference type="EMBL" id="GLB42738.1"/>
    </source>
</evidence>
<accession>A0A9P3PW86</accession>
<comment type="caution">
    <text evidence="1">The sequence shown here is derived from an EMBL/GenBank/DDBJ whole genome shotgun (WGS) entry which is preliminary data.</text>
</comment>
<organism evidence="1 2">
    <name type="scientific">Lyophyllum shimeji</name>
    <name type="common">Hon-shimeji</name>
    <name type="synonym">Tricholoma shimeji</name>
    <dbReference type="NCBI Taxonomy" id="47721"/>
    <lineage>
        <taxon>Eukaryota</taxon>
        <taxon>Fungi</taxon>
        <taxon>Dikarya</taxon>
        <taxon>Basidiomycota</taxon>
        <taxon>Agaricomycotina</taxon>
        <taxon>Agaricomycetes</taxon>
        <taxon>Agaricomycetidae</taxon>
        <taxon>Agaricales</taxon>
        <taxon>Tricholomatineae</taxon>
        <taxon>Lyophyllaceae</taxon>
        <taxon>Lyophyllum</taxon>
    </lineage>
</organism>
<protein>
    <submittedName>
        <fullName evidence="1">Uncharacterized protein</fullName>
    </submittedName>
</protein>
<name>A0A9P3PW86_LYOSH</name>
<dbReference type="Proteomes" id="UP001063166">
    <property type="component" value="Unassembled WGS sequence"/>
</dbReference>
<evidence type="ECO:0000313" key="2">
    <source>
        <dbReference type="Proteomes" id="UP001063166"/>
    </source>
</evidence>
<gene>
    <name evidence="1" type="ORF">LshimejAT787_1201870</name>
</gene>
<dbReference type="AlphaFoldDB" id="A0A9P3PW86"/>
<dbReference type="OrthoDB" id="6423603at2759"/>